<sequence length="233" mass="26372">MTAAETEERCRAVVRKAEELVASAMAGRDASHDAAHAFRVRDLALSLAREEENNNSSSISLEIVELAALLHDIGDYKYTKNGVEDTTVVEKFLEEEGLEEAKRDKILTIIKGMGFKNEVSRVQLADSSLEFGIVQDADRLDAIGAIGIARCFIYGGSKGHILYDPEILPRQDLSKEKYMGKDEKQTTINHFHEKLFKLKDLMKTNAGKRRAIKRHQFMQDFLTEFYEEWSGRA</sequence>
<name>A0A6P5FAZ7_ANACO</name>
<protein>
    <submittedName>
        <fullName evidence="3">Uncharacterized protein LOC109713648</fullName>
    </submittedName>
</protein>
<dbReference type="Gene3D" id="1.20.58.1910">
    <property type="match status" value="1"/>
</dbReference>
<dbReference type="RefSeq" id="XP_020093401.1">
    <property type="nucleotide sequence ID" value="XM_020237812.1"/>
</dbReference>
<dbReference type="Pfam" id="PF01966">
    <property type="entry name" value="HD"/>
    <property type="match status" value="1"/>
</dbReference>
<dbReference type="SUPFAM" id="SSF109604">
    <property type="entry name" value="HD-domain/PDEase-like"/>
    <property type="match status" value="1"/>
</dbReference>
<evidence type="ECO:0000259" key="1">
    <source>
        <dbReference type="SMART" id="SM00471"/>
    </source>
</evidence>
<dbReference type="Gramene" id="Aco007690.1.mrna1">
    <property type="protein sequence ID" value="Aco007690.1.mrna1"/>
    <property type="gene ID" value="Aco007690.1.path1"/>
</dbReference>
<dbReference type="AlphaFoldDB" id="A0A6P5FAZ7"/>
<dbReference type="InterPro" id="IPR006674">
    <property type="entry name" value="HD_domain"/>
</dbReference>
<feature type="domain" description="HD/PDEase" evidence="1">
    <location>
        <begin position="29"/>
        <end position="152"/>
    </location>
</feature>
<dbReference type="SMART" id="SM00471">
    <property type="entry name" value="HDc"/>
    <property type="match status" value="1"/>
</dbReference>
<dbReference type="CDD" id="cd00077">
    <property type="entry name" value="HDc"/>
    <property type="match status" value="1"/>
</dbReference>
<dbReference type="Gene3D" id="1.10.472.50">
    <property type="entry name" value="HD-domain/PDEase-like"/>
    <property type="match status" value="1"/>
</dbReference>
<accession>A0A6P5FAZ7</accession>
<dbReference type="Proteomes" id="UP000515123">
    <property type="component" value="Linkage group 8"/>
</dbReference>
<reference evidence="2" key="1">
    <citation type="journal article" date="2015" name="Nat. Genet.">
        <title>The pineapple genome and the evolution of CAM photosynthesis.</title>
        <authorList>
            <person name="Ming R."/>
            <person name="VanBuren R."/>
            <person name="Wai C.M."/>
            <person name="Tang H."/>
            <person name="Schatz M.C."/>
            <person name="Bowers J.E."/>
            <person name="Lyons E."/>
            <person name="Wang M.L."/>
            <person name="Chen J."/>
            <person name="Biggers E."/>
            <person name="Zhang J."/>
            <person name="Huang L."/>
            <person name="Zhang L."/>
            <person name="Miao W."/>
            <person name="Zhang J."/>
            <person name="Ye Z."/>
            <person name="Miao C."/>
            <person name="Lin Z."/>
            <person name="Wang H."/>
            <person name="Zhou H."/>
            <person name="Yim W.C."/>
            <person name="Priest H.D."/>
            <person name="Zheng C."/>
            <person name="Woodhouse M."/>
            <person name="Edger P.P."/>
            <person name="Guyot R."/>
            <person name="Guo H.B."/>
            <person name="Guo H."/>
            <person name="Zheng G."/>
            <person name="Singh R."/>
            <person name="Sharma A."/>
            <person name="Min X."/>
            <person name="Zheng Y."/>
            <person name="Lee H."/>
            <person name="Gurtowski J."/>
            <person name="Sedlazeck F.J."/>
            <person name="Harkess A."/>
            <person name="McKain M.R."/>
            <person name="Liao Z."/>
            <person name="Fang J."/>
            <person name="Liu J."/>
            <person name="Zhang X."/>
            <person name="Zhang Q."/>
            <person name="Hu W."/>
            <person name="Qin Y."/>
            <person name="Wang K."/>
            <person name="Chen L.Y."/>
            <person name="Shirley N."/>
            <person name="Lin Y.R."/>
            <person name="Liu L.Y."/>
            <person name="Hernandez A.G."/>
            <person name="Wright C.L."/>
            <person name="Bulone V."/>
            <person name="Tuskan G.A."/>
            <person name="Heath K."/>
            <person name="Zee F."/>
            <person name="Moore P.H."/>
            <person name="Sunkar R."/>
            <person name="Leebens-Mack J.H."/>
            <person name="Mockler T."/>
            <person name="Bennetzen J.L."/>
            <person name="Freeling M."/>
            <person name="Sankoff D."/>
            <person name="Paterson A.H."/>
            <person name="Zhu X."/>
            <person name="Yang X."/>
            <person name="Smith J.A."/>
            <person name="Cushman J.C."/>
            <person name="Paull R.E."/>
            <person name="Yu Q."/>
        </authorList>
    </citation>
    <scope>NUCLEOTIDE SEQUENCE [LARGE SCALE GENOMIC DNA]</scope>
    <source>
        <strain evidence="2">cv. F153</strain>
    </source>
</reference>
<dbReference type="GeneID" id="109713648"/>
<dbReference type="PANTHER" id="PTHR33594">
    <property type="entry name" value="SUPERFAMILY HYDROLASE, PUTATIVE (AFU_ORTHOLOGUE AFUA_1G03035)-RELATED"/>
    <property type="match status" value="1"/>
</dbReference>
<keyword evidence="2" id="KW-1185">Reference proteome</keyword>
<proteinExistence type="predicted"/>
<evidence type="ECO:0000313" key="3">
    <source>
        <dbReference type="RefSeq" id="XP_020093401.1"/>
    </source>
</evidence>
<organism evidence="2 3">
    <name type="scientific">Ananas comosus</name>
    <name type="common">Pineapple</name>
    <name type="synonym">Ananas ananas</name>
    <dbReference type="NCBI Taxonomy" id="4615"/>
    <lineage>
        <taxon>Eukaryota</taxon>
        <taxon>Viridiplantae</taxon>
        <taxon>Streptophyta</taxon>
        <taxon>Embryophyta</taxon>
        <taxon>Tracheophyta</taxon>
        <taxon>Spermatophyta</taxon>
        <taxon>Magnoliopsida</taxon>
        <taxon>Liliopsida</taxon>
        <taxon>Poales</taxon>
        <taxon>Bromeliaceae</taxon>
        <taxon>Bromelioideae</taxon>
        <taxon>Ananas</taxon>
    </lineage>
</organism>
<dbReference type="InterPro" id="IPR003607">
    <property type="entry name" value="HD/PDEase_dom"/>
</dbReference>
<gene>
    <name evidence="3" type="primary">LOC109713648</name>
</gene>
<evidence type="ECO:0000313" key="2">
    <source>
        <dbReference type="Proteomes" id="UP000515123"/>
    </source>
</evidence>
<reference evidence="3" key="2">
    <citation type="submission" date="2025-08" db="UniProtKB">
        <authorList>
            <consortium name="RefSeq"/>
        </authorList>
    </citation>
    <scope>IDENTIFICATION</scope>
    <source>
        <tissue evidence="3">Leaf</tissue>
    </source>
</reference>
<dbReference type="OrthoDB" id="16547at2759"/>
<dbReference type="PANTHER" id="PTHR33594:SF1">
    <property type="entry name" value="HD_PDEASE DOMAIN-CONTAINING PROTEIN"/>
    <property type="match status" value="1"/>
</dbReference>